<organism evidence="2 3">
    <name type="scientific">Rhodoferax ferrireducens</name>
    <dbReference type="NCBI Taxonomy" id="192843"/>
    <lineage>
        <taxon>Bacteria</taxon>
        <taxon>Pseudomonadati</taxon>
        <taxon>Pseudomonadota</taxon>
        <taxon>Betaproteobacteria</taxon>
        <taxon>Burkholderiales</taxon>
        <taxon>Comamonadaceae</taxon>
        <taxon>Rhodoferax</taxon>
    </lineage>
</organism>
<evidence type="ECO:0000313" key="3">
    <source>
        <dbReference type="Proteomes" id="UP000192505"/>
    </source>
</evidence>
<accession>A0A1W9KPV9</accession>
<dbReference type="Proteomes" id="UP000192505">
    <property type="component" value="Unassembled WGS sequence"/>
</dbReference>
<evidence type="ECO:0000313" key="2">
    <source>
        <dbReference type="EMBL" id="OQW86152.1"/>
    </source>
</evidence>
<dbReference type="EMBL" id="MTEI01000021">
    <property type="protein sequence ID" value="OQW86152.1"/>
    <property type="molecule type" value="Genomic_DNA"/>
</dbReference>
<name>A0A1W9KPV9_9BURK</name>
<dbReference type="Pfam" id="PF21849">
    <property type="entry name" value="DUF6908"/>
    <property type="match status" value="1"/>
</dbReference>
<evidence type="ECO:0000259" key="1">
    <source>
        <dbReference type="Pfam" id="PF21849"/>
    </source>
</evidence>
<dbReference type="InterPro" id="IPR054203">
    <property type="entry name" value="DUF6908"/>
</dbReference>
<dbReference type="AlphaFoldDB" id="A0A1W9KPV9"/>
<reference evidence="2 3" key="1">
    <citation type="submission" date="2017-01" db="EMBL/GenBank/DDBJ databases">
        <title>Novel large sulfur bacteria in the metagenomes of groundwater-fed chemosynthetic microbial mats in the Lake Huron basin.</title>
        <authorList>
            <person name="Sharrar A.M."/>
            <person name="Flood B.E."/>
            <person name="Bailey J.V."/>
            <person name="Jones D.S."/>
            <person name="Biddanda B."/>
            <person name="Ruberg S.A."/>
            <person name="Marcus D.N."/>
            <person name="Dick G.J."/>
        </authorList>
    </citation>
    <scope>NUCLEOTIDE SEQUENCE [LARGE SCALE GENOMIC DNA]</scope>
    <source>
        <strain evidence="2">A7</strain>
    </source>
</reference>
<protein>
    <recommendedName>
        <fullName evidence="1">DUF6908 domain-containing protein</fullName>
    </recommendedName>
</protein>
<sequence>MAGFNSRGDLHQRIYKKLQTVIPDLQSIDNHGKSVVLGYMDLNLDVLRRGPTKTIIALSHYYKHPSGDMIADPDMVLAVYSDRAMAEALSYQDSFGYQEVYSQGGAMVDVRAKRELNQFLMQWLSNLIVQGHRIHSPEMTVMPNGAEHE</sequence>
<comment type="caution">
    <text evidence="2">The sequence shown here is derived from an EMBL/GenBank/DDBJ whole genome shotgun (WGS) entry which is preliminary data.</text>
</comment>
<proteinExistence type="predicted"/>
<gene>
    <name evidence="2" type="ORF">BWK72_18535</name>
</gene>
<feature type="domain" description="DUF6908" evidence="1">
    <location>
        <begin position="30"/>
        <end position="132"/>
    </location>
</feature>